<evidence type="ECO:0000313" key="2">
    <source>
        <dbReference type="Proteomes" id="UP000250235"/>
    </source>
</evidence>
<dbReference type="EMBL" id="KV010297">
    <property type="protein sequence ID" value="KZV27790.1"/>
    <property type="molecule type" value="Genomic_DNA"/>
</dbReference>
<dbReference type="Proteomes" id="UP000250235">
    <property type="component" value="Unassembled WGS sequence"/>
</dbReference>
<sequence length="104" mass="11544">MLAKRCRSDLTKRRRTDYVIVSAISWSSKTSDWIPHSMQHIFAAGANIPAADFLELTKTTSPQLIQTTTYCTSLQELAANRYHPADTSQNVTVLKSLALTAEST</sequence>
<accession>A0A2Z7B7W8</accession>
<proteinExistence type="predicted"/>
<name>A0A2Z7B7W8_9LAMI</name>
<reference evidence="1 2" key="1">
    <citation type="journal article" date="2015" name="Proc. Natl. Acad. Sci. U.S.A.">
        <title>The resurrection genome of Boea hygrometrica: A blueprint for survival of dehydration.</title>
        <authorList>
            <person name="Xiao L."/>
            <person name="Yang G."/>
            <person name="Zhang L."/>
            <person name="Yang X."/>
            <person name="Zhao S."/>
            <person name="Ji Z."/>
            <person name="Zhou Q."/>
            <person name="Hu M."/>
            <person name="Wang Y."/>
            <person name="Chen M."/>
            <person name="Xu Y."/>
            <person name="Jin H."/>
            <person name="Xiao X."/>
            <person name="Hu G."/>
            <person name="Bao F."/>
            <person name="Hu Y."/>
            <person name="Wan P."/>
            <person name="Li L."/>
            <person name="Deng X."/>
            <person name="Kuang T."/>
            <person name="Xiang C."/>
            <person name="Zhu J.K."/>
            <person name="Oliver M.J."/>
            <person name="He Y."/>
        </authorList>
    </citation>
    <scope>NUCLEOTIDE SEQUENCE [LARGE SCALE GENOMIC DNA]</scope>
    <source>
        <strain evidence="2">cv. XS01</strain>
    </source>
</reference>
<gene>
    <name evidence="1" type="ORF">F511_39053</name>
</gene>
<dbReference type="AlphaFoldDB" id="A0A2Z7B7W8"/>
<protein>
    <submittedName>
        <fullName evidence="1">Uncharacterized protein</fullName>
    </submittedName>
</protein>
<keyword evidence="2" id="KW-1185">Reference proteome</keyword>
<evidence type="ECO:0000313" key="1">
    <source>
        <dbReference type="EMBL" id="KZV27790.1"/>
    </source>
</evidence>
<organism evidence="1 2">
    <name type="scientific">Dorcoceras hygrometricum</name>
    <dbReference type="NCBI Taxonomy" id="472368"/>
    <lineage>
        <taxon>Eukaryota</taxon>
        <taxon>Viridiplantae</taxon>
        <taxon>Streptophyta</taxon>
        <taxon>Embryophyta</taxon>
        <taxon>Tracheophyta</taxon>
        <taxon>Spermatophyta</taxon>
        <taxon>Magnoliopsida</taxon>
        <taxon>eudicotyledons</taxon>
        <taxon>Gunneridae</taxon>
        <taxon>Pentapetalae</taxon>
        <taxon>asterids</taxon>
        <taxon>lamiids</taxon>
        <taxon>Lamiales</taxon>
        <taxon>Gesneriaceae</taxon>
        <taxon>Didymocarpoideae</taxon>
        <taxon>Trichosporeae</taxon>
        <taxon>Loxocarpinae</taxon>
        <taxon>Dorcoceras</taxon>
    </lineage>
</organism>